<proteinExistence type="predicted"/>
<keyword evidence="1" id="KW-0812">Transmembrane</keyword>
<dbReference type="EMBL" id="OU466861">
    <property type="protein sequence ID" value="CAH2066199.1"/>
    <property type="molecule type" value="Genomic_DNA"/>
</dbReference>
<dbReference type="AlphaFoldDB" id="A0AAU9SL70"/>
<dbReference type="Proteomes" id="UP000836841">
    <property type="component" value="Chromosome 5"/>
</dbReference>
<name>A0AAU9SL70_THLAR</name>
<protein>
    <submittedName>
        <fullName evidence="2">Uncharacterized protein</fullName>
    </submittedName>
</protein>
<evidence type="ECO:0000313" key="3">
    <source>
        <dbReference type="Proteomes" id="UP000836841"/>
    </source>
</evidence>
<gene>
    <name evidence="2" type="ORF">TAV2_LOCUS15748</name>
</gene>
<reference evidence="2 3" key="1">
    <citation type="submission" date="2022-03" db="EMBL/GenBank/DDBJ databases">
        <authorList>
            <person name="Nunn A."/>
            <person name="Chopra R."/>
            <person name="Nunn A."/>
            <person name="Contreras Garrido A."/>
        </authorList>
    </citation>
    <scope>NUCLEOTIDE SEQUENCE [LARGE SCALE GENOMIC DNA]</scope>
</reference>
<evidence type="ECO:0000313" key="2">
    <source>
        <dbReference type="EMBL" id="CAH2066199.1"/>
    </source>
</evidence>
<organism evidence="2 3">
    <name type="scientific">Thlaspi arvense</name>
    <name type="common">Field penny-cress</name>
    <dbReference type="NCBI Taxonomy" id="13288"/>
    <lineage>
        <taxon>Eukaryota</taxon>
        <taxon>Viridiplantae</taxon>
        <taxon>Streptophyta</taxon>
        <taxon>Embryophyta</taxon>
        <taxon>Tracheophyta</taxon>
        <taxon>Spermatophyta</taxon>
        <taxon>Magnoliopsida</taxon>
        <taxon>eudicotyledons</taxon>
        <taxon>Gunneridae</taxon>
        <taxon>Pentapetalae</taxon>
        <taxon>rosids</taxon>
        <taxon>malvids</taxon>
        <taxon>Brassicales</taxon>
        <taxon>Brassicaceae</taxon>
        <taxon>Thlaspideae</taxon>
        <taxon>Thlaspi</taxon>
    </lineage>
</organism>
<accession>A0AAU9SL70</accession>
<keyword evidence="1" id="KW-0472">Membrane</keyword>
<feature type="transmembrane region" description="Helical" evidence="1">
    <location>
        <begin position="12"/>
        <end position="31"/>
    </location>
</feature>
<evidence type="ECO:0000256" key="1">
    <source>
        <dbReference type="SAM" id="Phobius"/>
    </source>
</evidence>
<keyword evidence="1" id="KW-1133">Transmembrane helix</keyword>
<sequence>MNFFQEMETAAVIVLSYWAFLVALMTFYQIISRWSLRFYYEDEEEEEDDDIELGDDHHCCRICHEDIRAFSNILRLSNCHRIRSRFSQLKRSV</sequence>
<keyword evidence="3" id="KW-1185">Reference proteome</keyword>